<organism evidence="1 2">
    <name type="scientific">Pelobates cultripes</name>
    <name type="common">Western spadefoot toad</name>
    <dbReference type="NCBI Taxonomy" id="61616"/>
    <lineage>
        <taxon>Eukaryota</taxon>
        <taxon>Metazoa</taxon>
        <taxon>Chordata</taxon>
        <taxon>Craniata</taxon>
        <taxon>Vertebrata</taxon>
        <taxon>Euteleostomi</taxon>
        <taxon>Amphibia</taxon>
        <taxon>Batrachia</taxon>
        <taxon>Anura</taxon>
        <taxon>Pelobatoidea</taxon>
        <taxon>Pelobatidae</taxon>
        <taxon>Pelobates</taxon>
    </lineage>
</organism>
<proteinExistence type="predicted"/>
<gene>
    <name evidence="1" type="ORF">PECUL_23A056934</name>
</gene>
<evidence type="ECO:0000313" key="2">
    <source>
        <dbReference type="Proteomes" id="UP001295444"/>
    </source>
</evidence>
<keyword evidence="2" id="KW-1185">Reference proteome</keyword>
<dbReference type="EMBL" id="OW240913">
    <property type="protein sequence ID" value="CAH2245874.1"/>
    <property type="molecule type" value="Genomic_DNA"/>
</dbReference>
<dbReference type="AlphaFoldDB" id="A0AAD1R9D9"/>
<name>A0AAD1R9D9_PELCU</name>
<evidence type="ECO:0000313" key="1">
    <source>
        <dbReference type="EMBL" id="CAH2245874.1"/>
    </source>
</evidence>
<reference evidence="1" key="1">
    <citation type="submission" date="2022-03" db="EMBL/GenBank/DDBJ databases">
        <authorList>
            <person name="Alioto T."/>
            <person name="Alioto T."/>
            <person name="Gomez Garrido J."/>
        </authorList>
    </citation>
    <scope>NUCLEOTIDE SEQUENCE</scope>
</reference>
<sequence length="120" mass="13531">MAQIAFWSVVTGVLDNLRQRKQISKLTYNVSAKDLPELGIGEPIHMKSLPGDRTGHWRLGTCVQRVAPRSYLVDVEGTLYRCNRVDLRVTELTTQSYEQPAPDPKEAFNPLVLLDHISKA</sequence>
<accession>A0AAD1R9D9</accession>
<protein>
    <submittedName>
        <fullName evidence="1">Uncharacterized protein</fullName>
    </submittedName>
</protein>
<dbReference type="Proteomes" id="UP001295444">
    <property type="component" value="Chromosome 02"/>
</dbReference>